<reference evidence="3 4" key="1">
    <citation type="submission" date="2024-10" db="EMBL/GenBank/DDBJ databases">
        <title>The Natural Products Discovery Center: Release of the First 8490 Sequenced Strains for Exploring Actinobacteria Biosynthetic Diversity.</title>
        <authorList>
            <person name="Kalkreuter E."/>
            <person name="Kautsar S.A."/>
            <person name="Yang D."/>
            <person name="Bader C.D."/>
            <person name="Teijaro C.N."/>
            <person name="Fluegel L."/>
            <person name="Davis C.M."/>
            <person name="Simpson J.R."/>
            <person name="Lauterbach L."/>
            <person name="Steele A.D."/>
            <person name="Gui C."/>
            <person name="Meng S."/>
            <person name="Li G."/>
            <person name="Viehrig K."/>
            <person name="Ye F."/>
            <person name="Su P."/>
            <person name="Kiefer A.F."/>
            <person name="Nichols A."/>
            <person name="Cepeda A.J."/>
            <person name="Yan W."/>
            <person name="Fan B."/>
            <person name="Jiang Y."/>
            <person name="Adhikari A."/>
            <person name="Zheng C.-J."/>
            <person name="Schuster L."/>
            <person name="Cowan T.M."/>
            <person name="Smanski M.J."/>
            <person name="Chevrette M.G."/>
            <person name="De Carvalho L.P.S."/>
            <person name="Shen B."/>
        </authorList>
    </citation>
    <scope>NUCLEOTIDE SEQUENCE [LARGE SCALE GENOMIC DNA]</scope>
    <source>
        <strain evidence="3 4">NPDC002593</strain>
    </source>
</reference>
<protein>
    <recommendedName>
        <fullName evidence="2">Plasmid pRiA4b Orf3-like domain-containing protein</fullName>
    </recommendedName>
</protein>
<dbReference type="Pfam" id="PF07929">
    <property type="entry name" value="PRiA4_ORF3"/>
    <property type="match status" value="1"/>
</dbReference>
<evidence type="ECO:0000256" key="1">
    <source>
        <dbReference type="SAM" id="MobiDB-lite"/>
    </source>
</evidence>
<dbReference type="SUPFAM" id="SSF159941">
    <property type="entry name" value="MM3350-like"/>
    <property type="match status" value="1"/>
</dbReference>
<organism evidence="3 4">
    <name type="scientific">Nocardia jiangxiensis</name>
    <dbReference type="NCBI Taxonomy" id="282685"/>
    <lineage>
        <taxon>Bacteria</taxon>
        <taxon>Bacillati</taxon>
        <taxon>Actinomycetota</taxon>
        <taxon>Actinomycetes</taxon>
        <taxon>Mycobacteriales</taxon>
        <taxon>Nocardiaceae</taxon>
        <taxon>Nocardia</taxon>
    </lineage>
</organism>
<dbReference type="EMBL" id="JBIAQY010000011">
    <property type="protein sequence ID" value="MFF3571833.1"/>
    <property type="molecule type" value="Genomic_DNA"/>
</dbReference>
<evidence type="ECO:0000313" key="4">
    <source>
        <dbReference type="Proteomes" id="UP001601992"/>
    </source>
</evidence>
<dbReference type="Proteomes" id="UP001601992">
    <property type="component" value="Unassembled WGS sequence"/>
</dbReference>
<dbReference type="Gene3D" id="3.10.290.30">
    <property type="entry name" value="MM3350-like"/>
    <property type="match status" value="1"/>
</dbReference>
<feature type="region of interest" description="Disordered" evidence="1">
    <location>
        <begin position="1"/>
        <end position="48"/>
    </location>
</feature>
<evidence type="ECO:0000259" key="2">
    <source>
        <dbReference type="Pfam" id="PF07929"/>
    </source>
</evidence>
<gene>
    <name evidence="3" type="ORF">ACFYXQ_29040</name>
</gene>
<proteinExistence type="predicted"/>
<sequence length="206" mass="22736">MMPNSEMSATYRPPGQGRGTPTLRPRTAEAPQALRTDGRRPDPPEDCGGIGGFELVVVASDAGHPDHVEALRTFREWYGDGVLEHFRPTPFDIDEINSALTEFGSGEGLPRTPDITGGQVRVSAALAASWAVCRPRLSDESCCDSWIESNSVSRSISTRTRPSRWCDKPAHFCTENLYSNSYEADLLHRGSCDPGESARVRYRRPR</sequence>
<name>A0ABW6S6C2_9NOCA</name>
<evidence type="ECO:0000313" key="3">
    <source>
        <dbReference type="EMBL" id="MFF3571833.1"/>
    </source>
</evidence>
<dbReference type="InterPro" id="IPR024047">
    <property type="entry name" value="MM3350-like_sf"/>
</dbReference>
<dbReference type="RefSeq" id="WP_083896035.1">
    <property type="nucleotide sequence ID" value="NZ_JBIAQY010000011.1"/>
</dbReference>
<keyword evidence="4" id="KW-1185">Reference proteome</keyword>
<feature type="domain" description="Plasmid pRiA4b Orf3-like" evidence="2">
    <location>
        <begin position="31"/>
        <end position="94"/>
    </location>
</feature>
<dbReference type="InterPro" id="IPR012912">
    <property type="entry name" value="Plasmid_pRiA4b_Orf3-like"/>
</dbReference>
<comment type="caution">
    <text evidence="3">The sequence shown here is derived from an EMBL/GenBank/DDBJ whole genome shotgun (WGS) entry which is preliminary data.</text>
</comment>
<accession>A0ABW6S6C2</accession>